<gene>
    <name evidence="1" type="ORF">H9X54_002030</name>
</gene>
<evidence type="ECO:0000313" key="1">
    <source>
        <dbReference type="EMBL" id="MBM6498079.1"/>
    </source>
</evidence>
<dbReference type="RefSeq" id="WP_187656909.1">
    <property type="nucleotide sequence ID" value="NZ_JACSOD020000380.1"/>
</dbReference>
<dbReference type="Proteomes" id="UP000759529">
    <property type="component" value="Unassembled WGS sequence"/>
</dbReference>
<organism evidence="1 2">
    <name type="scientific">Flavobacterium macrobrachii</name>
    <dbReference type="NCBI Taxonomy" id="591204"/>
    <lineage>
        <taxon>Bacteria</taxon>
        <taxon>Pseudomonadati</taxon>
        <taxon>Bacteroidota</taxon>
        <taxon>Flavobacteriia</taxon>
        <taxon>Flavobacteriales</taxon>
        <taxon>Flavobacteriaceae</taxon>
        <taxon>Flavobacterium</taxon>
    </lineage>
</organism>
<keyword evidence="2" id="KW-1185">Reference proteome</keyword>
<name>A0ABS2CSY5_9FLAO</name>
<proteinExistence type="predicted"/>
<evidence type="ECO:0000313" key="2">
    <source>
        <dbReference type="Proteomes" id="UP000759529"/>
    </source>
</evidence>
<evidence type="ECO:0008006" key="3">
    <source>
        <dbReference type="Google" id="ProtNLM"/>
    </source>
</evidence>
<reference evidence="1 2" key="1">
    <citation type="submission" date="2021-02" db="EMBL/GenBank/DDBJ databases">
        <authorList>
            <person name="Jung H.S."/>
            <person name="Chun B.H."/>
            <person name="Jeon C.O."/>
        </authorList>
    </citation>
    <scope>NUCLEOTIDE SEQUENCE [LARGE SCALE GENOMIC DNA]</scope>
    <source>
        <strain evidence="1 2">LMG 25203</strain>
    </source>
</reference>
<dbReference type="EMBL" id="JACSOD020000380">
    <property type="protein sequence ID" value="MBM6498079.1"/>
    <property type="molecule type" value="Genomic_DNA"/>
</dbReference>
<accession>A0ABS2CSY5</accession>
<sequence length="87" mass="9645">MKLESLKNDKFKENTLKKEQMFQLNGGGTKTPGGHGCGTGTLASNPNAHYEYDFGYDIDRNGSITYHDRTNVRIISAAECGEIQGRF</sequence>
<comment type="caution">
    <text evidence="1">The sequence shown here is derived from an EMBL/GenBank/DDBJ whole genome shotgun (WGS) entry which is preliminary data.</text>
</comment>
<protein>
    <recommendedName>
        <fullName evidence="3">Peptide modification target, TIGR04139 family</fullName>
    </recommendedName>
</protein>